<organism evidence="1 2">
    <name type="scientific">Desulfitobacterium hafniense DP7</name>
    <dbReference type="NCBI Taxonomy" id="537010"/>
    <lineage>
        <taxon>Bacteria</taxon>
        <taxon>Bacillati</taxon>
        <taxon>Bacillota</taxon>
        <taxon>Clostridia</taxon>
        <taxon>Eubacteriales</taxon>
        <taxon>Desulfitobacteriaceae</taxon>
        <taxon>Desulfitobacterium</taxon>
    </lineage>
</organism>
<protein>
    <submittedName>
        <fullName evidence="1">Uncharacterized protein</fullName>
    </submittedName>
</protein>
<proteinExistence type="predicted"/>
<gene>
    <name evidence="1" type="ORF">HMPREF0322_00704</name>
</gene>
<evidence type="ECO:0000313" key="1">
    <source>
        <dbReference type="EMBL" id="EHL08611.1"/>
    </source>
</evidence>
<name>G9XIC8_DESHA</name>
<accession>G9XIC8</accession>
<dbReference type="AlphaFoldDB" id="G9XIC8"/>
<sequence>MEGVAINSVFLRKKPAIYYFETAAGTSKGSLKNLHPSTSKKEPLPTNWLVREQRLLVSRSTQPAA</sequence>
<dbReference type="Proteomes" id="UP000004416">
    <property type="component" value="Unassembled WGS sequence"/>
</dbReference>
<dbReference type="EMBL" id="AFZX01000019">
    <property type="protein sequence ID" value="EHL08611.1"/>
    <property type="molecule type" value="Genomic_DNA"/>
</dbReference>
<dbReference type="HOGENOM" id="CLU_2842596_0_0_9"/>
<reference evidence="1 2" key="1">
    <citation type="submission" date="2011-08" db="EMBL/GenBank/DDBJ databases">
        <authorList>
            <person name="Weinstock G."/>
            <person name="Sodergren E."/>
            <person name="Clifton S."/>
            <person name="Fulton L."/>
            <person name="Fulton B."/>
            <person name="Courtney L."/>
            <person name="Fronick C."/>
            <person name="Harrison M."/>
            <person name="Strong C."/>
            <person name="Farmer C."/>
            <person name="Delahaunty K."/>
            <person name="Markovic C."/>
            <person name="Hall O."/>
            <person name="Minx P."/>
            <person name="Tomlinson C."/>
            <person name="Mitreva M."/>
            <person name="Hou S."/>
            <person name="Chen J."/>
            <person name="Wollam A."/>
            <person name="Pepin K.H."/>
            <person name="Johnson M."/>
            <person name="Bhonagiri V."/>
            <person name="Zhang X."/>
            <person name="Suruliraj S."/>
            <person name="Warren W."/>
            <person name="Chinwalla A."/>
            <person name="Mardis E.R."/>
            <person name="Wilson R.K."/>
        </authorList>
    </citation>
    <scope>NUCLEOTIDE SEQUENCE [LARGE SCALE GENOMIC DNA]</scope>
    <source>
        <strain evidence="1 2">DP7</strain>
    </source>
</reference>
<evidence type="ECO:0000313" key="2">
    <source>
        <dbReference type="Proteomes" id="UP000004416"/>
    </source>
</evidence>
<comment type="caution">
    <text evidence="1">The sequence shown here is derived from an EMBL/GenBank/DDBJ whole genome shotgun (WGS) entry which is preliminary data.</text>
</comment>